<dbReference type="GO" id="GO:0010181">
    <property type="term" value="F:FMN binding"/>
    <property type="evidence" value="ECO:0007669"/>
    <property type="project" value="TreeGrafter"/>
</dbReference>
<dbReference type="Gene3D" id="3.40.50.360">
    <property type="match status" value="1"/>
</dbReference>
<dbReference type="SUPFAM" id="SSF52218">
    <property type="entry name" value="Flavoproteins"/>
    <property type="match status" value="1"/>
</dbReference>
<gene>
    <name evidence="4" type="ORF">HINF_LOCUS26066</name>
    <name evidence="3" type="ORF">HINF_LOCUS28094</name>
</gene>
<accession>A0AA86U4H7</accession>
<dbReference type="InterPro" id="IPR046980">
    <property type="entry name" value="KefG/KefF"/>
</dbReference>
<evidence type="ECO:0000256" key="1">
    <source>
        <dbReference type="ARBA" id="ARBA00023002"/>
    </source>
</evidence>
<proteinExistence type="predicted"/>
<evidence type="ECO:0000259" key="2">
    <source>
        <dbReference type="Pfam" id="PF02525"/>
    </source>
</evidence>
<dbReference type="InterPro" id="IPR003680">
    <property type="entry name" value="Flavodoxin_fold"/>
</dbReference>
<sequence length="149" mass="17391">MKTLVIVFHPNYSESVRNKLLVTFLNKNENVTLRIIQKDFDVQTEREILSQFQRVVFQYPVYWWALPAIGKQYLEAVIQPKEIISNKEFKIIQTVGGAKEIYDARDIQVMKTIWEVITEYCGAKLIQQTIFYADDSTQVAEKIANEIAK</sequence>
<evidence type="ECO:0000313" key="5">
    <source>
        <dbReference type="Proteomes" id="UP001642409"/>
    </source>
</evidence>
<dbReference type="Proteomes" id="UP001642409">
    <property type="component" value="Unassembled WGS sequence"/>
</dbReference>
<dbReference type="AlphaFoldDB" id="A0AA86U4H7"/>
<dbReference type="PANTHER" id="PTHR47307">
    <property type="entry name" value="GLUTATHIONE-REGULATED POTASSIUM-EFFLUX SYSTEM ANCILLARY PROTEIN KEFG"/>
    <property type="match status" value="1"/>
</dbReference>
<feature type="domain" description="Flavodoxin-like fold" evidence="2">
    <location>
        <begin position="1"/>
        <end position="146"/>
    </location>
</feature>
<dbReference type="InterPro" id="IPR029039">
    <property type="entry name" value="Flavoprotein-like_sf"/>
</dbReference>
<dbReference type="EMBL" id="CAXDID020000078">
    <property type="protein sequence ID" value="CAL6017588.1"/>
    <property type="molecule type" value="Genomic_DNA"/>
</dbReference>
<organism evidence="3">
    <name type="scientific">Hexamita inflata</name>
    <dbReference type="NCBI Taxonomy" id="28002"/>
    <lineage>
        <taxon>Eukaryota</taxon>
        <taxon>Metamonada</taxon>
        <taxon>Diplomonadida</taxon>
        <taxon>Hexamitidae</taxon>
        <taxon>Hexamitinae</taxon>
        <taxon>Hexamita</taxon>
    </lineage>
</organism>
<evidence type="ECO:0000313" key="3">
    <source>
        <dbReference type="EMBL" id="CAI9940449.1"/>
    </source>
</evidence>
<dbReference type="PANTHER" id="PTHR47307:SF1">
    <property type="entry name" value="GLUTATHIONE-REGULATED POTASSIUM-EFFLUX SYSTEM ANCILLARY PROTEIN KEFG"/>
    <property type="match status" value="1"/>
</dbReference>
<comment type="caution">
    <text evidence="3">The sequence shown here is derived from an EMBL/GenBank/DDBJ whole genome shotgun (WGS) entry which is preliminary data.</text>
</comment>
<dbReference type="Pfam" id="PF02525">
    <property type="entry name" value="Flavodoxin_2"/>
    <property type="match status" value="1"/>
</dbReference>
<dbReference type="GO" id="GO:0003955">
    <property type="term" value="F:NAD(P)H dehydrogenase (quinone) activity"/>
    <property type="evidence" value="ECO:0007669"/>
    <property type="project" value="TreeGrafter"/>
</dbReference>
<reference evidence="3" key="1">
    <citation type="submission" date="2023-06" db="EMBL/GenBank/DDBJ databases">
        <authorList>
            <person name="Kurt Z."/>
        </authorList>
    </citation>
    <scope>NUCLEOTIDE SEQUENCE</scope>
</reference>
<dbReference type="EMBL" id="CATOUU010000675">
    <property type="protein sequence ID" value="CAI9940449.1"/>
    <property type="molecule type" value="Genomic_DNA"/>
</dbReference>
<reference evidence="4 5" key="2">
    <citation type="submission" date="2024-07" db="EMBL/GenBank/DDBJ databases">
        <authorList>
            <person name="Akdeniz Z."/>
        </authorList>
    </citation>
    <scope>NUCLEOTIDE SEQUENCE [LARGE SCALE GENOMIC DNA]</scope>
</reference>
<keyword evidence="1" id="KW-0560">Oxidoreductase</keyword>
<protein>
    <submittedName>
        <fullName evidence="3">NADPH oxidoreductase</fullName>
    </submittedName>
    <submittedName>
        <fullName evidence="4">NADPH_oxidoreductase</fullName>
    </submittedName>
</protein>
<dbReference type="GO" id="GO:0009055">
    <property type="term" value="F:electron transfer activity"/>
    <property type="evidence" value="ECO:0007669"/>
    <property type="project" value="TreeGrafter"/>
</dbReference>
<name>A0AA86U4H7_9EUKA</name>
<keyword evidence="5" id="KW-1185">Reference proteome</keyword>
<evidence type="ECO:0000313" key="4">
    <source>
        <dbReference type="EMBL" id="CAL6017588.1"/>
    </source>
</evidence>